<feature type="region of interest" description="Disordered" evidence="2">
    <location>
        <begin position="73"/>
        <end position="102"/>
    </location>
</feature>
<evidence type="ECO:0000313" key="4">
    <source>
        <dbReference type="Proteomes" id="UP000223968"/>
    </source>
</evidence>
<evidence type="ECO:0000313" key="3">
    <source>
        <dbReference type="EMBL" id="PGH18247.1"/>
    </source>
</evidence>
<dbReference type="Proteomes" id="UP000223968">
    <property type="component" value="Unassembled WGS sequence"/>
</dbReference>
<keyword evidence="4" id="KW-1185">Reference proteome</keyword>
<name>A0A2B7YCC9_9EURO</name>
<feature type="coiled-coil region" evidence="1">
    <location>
        <begin position="261"/>
        <end position="379"/>
    </location>
</feature>
<evidence type="ECO:0000256" key="1">
    <source>
        <dbReference type="SAM" id="Coils"/>
    </source>
</evidence>
<dbReference type="OrthoDB" id="4187186at2759"/>
<feature type="compositionally biased region" description="Polar residues" evidence="2">
    <location>
        <begin position="133"/>
        <end position="145"/>
    </location>
</feature>
<organism evidence="3 4">
    <name type="scientific">Helicocarpus griseus UAMH5409</name>
    <dbReference type="NCBI Taxonomy" id="1447875"/>
    <lineage>
        <taxon>Eukaryota</taxon>
        <taxon>Fungi</taxon>
        <taxon>Dikarya</taxon>
        <taxon>Ascomycota</taxon>
        <taxon>Pezizomycotina</taxon>
        <taxon>Eurotiomycetes</taxon>
        <taxon>Eurotiomycetidae</taxon>
        <taxon>Onygenales</taxon>
        <taxon>Ajellomycetaceae</taxon>
        <taxon>Helicocarpus</taxon>
    </lineage>
</organism>
<dbReference type="EMBL" id="PDNB01000005">
    <property type="protein sequence ID" value="PGH18247.1"/>
    <property type="molecule type" value="Genomic_DNA"/>
</dbReference>
<feature type="compositionally biased region" description="Low complexity" evidence="2">
    <location>
        <begin position="119"/>
        <end position="129"/>
    </location>
</feature>
<protein>
    <submittedName>
        <fullName evidence="3">Uncharacterized protein</fullName>
    </submittedName>
</protein>
<evidence type="ECO:0000256" key="2">
    <source>
        <dbReference type="SAM" id="MobiDB-lite"/>
    </source>
</evidence>
<dbReference type="AlphaFoldDB" id="A0A2B7YCC9"/>
<accession>A0A2B7YCC9</accession>
<comment type="caution">
    <text evidence="3">The sequence shown here is derived from an EMBL/GenBank/DDBJ whole genome shotgun (WGS) entry which is preliminary data.</text>
</comment>
<feature type="region of interest" description="Disordered" evidence="2">
    <location>
        <begin position="119"/>
        <end position="145"/>
    </location>
</feature>
<gene>
    <name evidence="3" type="ORF">AJ79_00586</name>
</gene>
<reference evidence="3 4" key="1">
    <citation type="submission" date="2017-10" db="EMBL/GenBank/DDBJ databases">
        <title>Comparative genomics in systemic dimorphic fungi from Ajellomycetaceae.</title>
        <authorList>
            <person name="Munoz J.F."/>
            <person name="Mcewen J.G."/>
            <person name="Clay O.K."/>
            <person name="Cuomo C.A."/>
        </authorList>
    </citation>
    <scope>NUCLEOTIDE SEQUENCE [LARGE SCALE GENOMIC DNA]</scope>
    <source>
        <strain evidence="3 4">UAMH5409</strain>
    </source>
</reference>
<sequence>MILSRTLSATAGTLVSYNRFSPREGDGPGYIRSTLCRAKARISQLSSPQRTTKRLSKHKASSEGTCVCRSLHFPSEGAPSPSVPSESYGDANGFRAPPSSGADDGFVVVEVVDVASIEPSSSIEPLSSPATAFGSSSTNSQNEDLAQAETNLPDEDDGSELSLPIAGGSHTVYIATLGNEGEASFRDMVDEENQDLSPQVVEGWMAEMRNLMEEKRDWQAKFATAIRVRNDMQSTLKQERSWFEKYQKDAEAKISMLEAHVEYQETRLRNMETKLQETESKVREAESKAREAEEQIDPCYVEIGILCEQNKDICFENSQLHHDLEQKKEEHQRLQFQYQTLEQRLIESETDSCRANQEVEKLTVATVELEARLKIAETEYQASTVKGLETELTLSRCLQRDAEERGIRLERLLENRRVKCRSREKELIKALSTYRAELLFKDRIIENTQEIRRGYLNVFKEALLLLSTRADGDKLTLDIAAWLSRTLDRNEQLEMEVVNLRTHQDSAVNDDSQDIG</sequence>
<keyword evidence="1" id="KW-0175">Coiled coil</keyword>
<proteinExistence type="predicted"/>